<dbReference type="Proteomes" id="UP001140206">
    <property type="component" value="Chromosome 2"/>
</dbReference>
<sequence length="257" mass="29898">MMELIGSIELLAIFGPIAIYWIYSGIYEWFGYMEEYRLHSKKEEDTKNLVKKKDVIIGVLFQQAIQASITFLFAQINRKISPTNEVPNQPFLICSARFFIAMLVFDTWQYFAHRYMHSNRYLYRHVHSWHHRVVAPYAFAAQYNHPIDGILIETLSGAVAFFISGMTPGTTVIFFIFSTIKGIDDHCGIMLPWNPFHVLFGNNTAYHDIHHQLKGSKYNFSQPFFVYWDKLLGTYAPYTVDRREDGGLGARIEKKSN</sequence>
<dbReference type="Pfam" id="PF04116">
    <property type="entry name" value="FA_hydroxylase"/>
    <property type="match status" value="1"/>
</dbReference>
<feature type="transmembrane region" description="Helical" evidence="11">
    <location>
        <begin position="88"/>
        <end position="111"/>
    </location>
</feature>
<keyword evidence="6" id="KW-0521">NADP</keyword>
<gene>
    <name evidence="13" type="ORF">LUZ62_038856</name>
</gene>
<evidence type="ECO:0000256" key="5">
    <source>
        <dbReference type="ARBA" id="ARBA00022824"/>
    </source>
</evidence>
<dbReference type="EC" id="4.1.99.5" evidence="3"/>
<evidence type="ECO:0000259" key="12">
    <source>
        <dbReference type="Pfam" id="PF04116"/>
    </source>
</evidence>
<evidence type="ECO:0000256" key="10">
    <source>
        <dbReference type="ARBA" id="ARBA00047909"/>
    </source>
</evidence>
<comment type="catalytic activity">
    <reaction evidence="10">
        <text>a long-chain fatty aldehyde + 2 NADPH + O2 + H(+) = a long-chain alkane + formate + 2 NADP(+) + H2O</text>
        <dbReference type="Rhea" id="RHEA:21440"/>
        <dbReference type="ChEBI" id="CHEBI:15377"/>
        <dbReference type="ChEBI" id="CHEBI:15378"/>
        <dbReference type="ChEBI" id="CHEBI:15379"/>
        <dbReference type="ChEBI" id="CHEBI:15740"/>
        <dbReference type="ChEBI" id="CHEBI:17176"/>
        <dbReference type="ChEBI" id="CHEBI:57783"/>
        <dbReference type="ChEBI" id="CHEBI:58349"/>
        <dbReference type="ChEBI" id="CHEBI:83563"/>
        <dbReference type="EC" id="4.1.99.5"/>
    </reaction>
</comment>
<keyword evidence="5" id="KW-0256">Endoplasmic reticulum</keyword>
<evidence type="ECO:0000313" key="13">
    <source>
        <dbReference type="EMBL" id="KAJ4787610.1"/>
    </source>
</evidence>
<dbReference type="GO" id="GO:0005506">
    <property type="term" value="F:iron ion binding"/>
    <property type="evidence" value="ECO:0007669"/>
    <property type="project" value="InterPro"/>
</dbReference>
<keyword evidence="4 11" id="KW-0812">Transmembrane</keyword>
<dbReference type="PANTHER" id="PTHR11863">
    <property type="entry name" value="STEROL DESATURASE"/>
    <property type="match status" value="1"/>
</dbReference>
<comment type="subcellular location">
    <subcellularLocation>
        <location evidence="1">Endoplasmic reticulum membrane</location>
        <topology evidence="1">Multi-pass membrane protein</topology>
    </subcellularLocation>
</comment>
<dbReference type="AlphaFoldDB" id="A0AAV8F1U6"/>
<organism evidence="13 14">
    <name type="scientific">Rhynchospora pubera</name>
    <dbReference type="NCBI Taxonomy" id="906938"/>
    <lineage>
        <taxon>Eukaryota</taxon>
        <taxon>Viridiplantae</taxon>
        <taxon>Streptophyta</taxon>
        <taxon>Embryophyta</taxon>
        <taxon>Tracheophyta</taxon>
        <taxon>Spermatophyta</taxon>
        <taxon>Magnoliopsida</taxon>
        <taxon>Liliopsida</taxon>
        <taxon>Poales</taxon>
        <taxon>Cyperaceae</taxon>
        <taxon>Cyperoideae</taxon>
        <taxon>Rhynchosporeae</taxon>
        <taxon>Rhynchospora</taxon>
    </lineage>
</organism>
<keyword evidence="7 11" id="KW-1133">Transmembrane helix</keyword>
<dbReference type="GO" id="GO:0004497">
    <property type="term" value="F:monooxygenase activity"/>
    <property type="evidence" value="ECO:0007669"/>
    <property type="project" value="UniProtKB-KW"/>
</dbReference>
<reference evidence="13" key="1">
    <citation type="submission" date="2022-08" db="EMBL/GenBank/DDBJ databases">
        <authorList>
            <person name="Marques A."/>
        </authorList>
    </citation>
    <scope>NUCLEOTIDE SEQUENCE</scope>
    <source>
        <strain evidence="13">RhyPub2mFocal</strain>
        <tissue evidence="13">Leaves</tissue>
    </source>
</reference>
<evidence type="ECO:0000256" key="7">
    <source>
        <dbReference type="ARBA" id="ARBA00022989"/>
    </source>
</evidence>
<dbReference type="GO" id="GO:0071771">
    <property type="term" value="F:aldehyde oxygenase (deformylating) activity"/>
    <property type="evidence" value="ECO:0007669"/>
    <property type="project" value="UniProtKB-EC"/>
</dbReference>
<keyword evidence="8 11" id="KW-0472">Membrane</keyword>
<dbReference type="EMBL" id="JAMFTS010000002">
    <property type="protein sequence ID" value="KAJ4787610.1"/>
    <property type="molecule type" value="Genomic_DNA"/>
</dbReference>
<evidence type="ECO:0000256" key="4">
    <source>
        <dbReference type="ARBA" id="ARBA00022692"/>
    </source>
</evidence>
<feature type="transmembrane region" description="Helical" evidence="11">
    <location>
        <begin position="12"/>
        <end position="33"/>
    </location>
</feature>
<keyword evidence="14" id="KW-1185">Reference proteome</keyword>
<evidence type="ECO:0000256" key="8">
    <source>
        <dbReference type="ARBA" id="ARBA00023136"/>
    </source>
</evidence>
<dbReference type="GO" id="GO:0008610">
    <property type="term" value="P:lipid biosynthetic process"/>
    <property type="evidence" value="ECO:0007669"/>
    <property type="project" value="InterPro"/>
</dbReference>
<comment type="caution">
    <text evidence="13">The sequence shown here is derived from an EMBL/GenBank/DDBJ whole genome shotgun (WGS) entry which is preliminary data.</text>
</comment>
<evidence type="ECO:0000256" key="11">
    <source>
        <dbReference type="SAM" id="Phobius"/>
    </source>
</evidence>
<accession>A0AAV8F1U6</accession>
<keyword evidence="9" id="KW-0456">Lyase</keyword>
<keyword evidence="13" id="KW-0503">Monooxygenase</keyword>
<name>A0AAV8F1U6_9POAL</name>
<evidence type="ECO:0000256" key="3">
    <source>
        <dbReference type="ARBA" id="ARBA00013146"/>
    </source>
</evidence>
<protein>
    <recommendedName>
        <fullName evidence="3">aldehyde oxygenase (deformylating)</fullName>
        <ecNumber evidence="3">4.1.99.5</ecNumber>
    </recommendedName>
</protein>
<proteinExistence type="inferred from homology"/>
<evidence type="ECO:0000313" key="14">
    <source>
        <dbReference type="Proteomes" id="UP001140206"/>
    </source>
</evidence>
<dbReference type="InterPro" id="IPR006694">
    <property type="entry name" value="Fatty_acid_hydroxylase"/>
</dbReference>
<evidence type="ECO:0000256" key="6">
    <source>
        <dbReference type="ARBA" id="ARBA00022857"/>
    </source>
</evidence>
<comment type="similarity">
    <text evidence="2">Belongs to the sterol desaturase family.</text>
</comment>
<evidence type="ECO:0000256" key="1">
    <source>
        <dbReference type="ARBA" id="ARBA00004477"/>
    </source>
</evidence>
<feature type="domain" description="Fatty acid hydroxylase" evidence="12">
    <location>
        <begin position="98"/>
        <end position="234"/>
    </location>
</feature>
<feature type="transmembrane region" description="Helical" evidence="11">
    <location>
        <begin position="54"/>
        <end position="76"/>
    </location>
</feature>
<keyword evidence="13" id="KW-0560">Oxidoreductase</keyword>
<evidence type="ECO:0000256" key="2">
    <source>
        <dbReference type="ARBA" id="ARBA00009324"/>
    </source>
</evidence>
<evidence type="ECO:0000256" key="9">
    <source>
        <dbReference type="ARBA" id="ARBA00023239"/>
    </source>
</evidence>
<dbReference type="GO" id="GO:0005789">
    <property type="term" value="C:endoplasmic reticulum membrane"/>
    <property type="evidence" value="ECO:0007669"/>
    <property type="project" value="UniProtKB-SubCell"/>
</dbReference>
<dbReference type="InterPro" id="IPR050307">
    <property type="entry name" value="Sterol_Desaturase_Related"/>
</dbReference>